<dbReference type="AlphaFoldDB" id="A0A285T3L3"/>
<organism evidence="2 3">
    <name type="scientific">Ureibacillus xyleni</name>
    <dbReference type="NCBI Taxonomy" id="614648"/>
    <lineage>
        <taxon>Bacteria</taxon>
        <taxon>Bacillati</taxon>
        <taxon>Bacillota</taxon>
        <taxon>Bacilli</taxon>
        <taxon>Bacillales</taxon>
        <taxon>Caryophanaceae</taxon>
        <taxon>Ureibacillus</taxon>
    </lineage>
</organism>
<evidence type="ECO:0000259" key="1">
    <source>
        <dbReference type="PROSITE" id="PS51186"/>
    </source>
</evidence>
<dbReference type="Gene3D" id="3.40.630.30">
    <property type="match status" value="1"/>
</dbReference>
<evidence type="ECO:0000313" key="2">
    <source>
        <dbReference type="EMBL" id="SOC15645.1"/>
    </source>
</evidence>
<proteinExistence type="predicted"/>
<name>A0A285T3L3_9BACL</name>
<dbReference type="Proteomes" id="UP000219636">
    <property type="component" value="Unassembled WGS sequence"/>
</dbReference>
<protein>
    <submittedName>
        <fullName evidence="2">Predicted acetyltransferase</fullName>
    </submittedName>
</protein>
<evidence type="ECO:0000313" key="3">
    <source>
        <dbReference type="Proteomes" id="UP000219636"/>
    </source>
</evidence>
<dbReference type="EMBL" id="OBMQ01000008">
    <property type="protein sequence ID" value="SOC15645.1"/>
    <property type="molecule type" value="Genomic_DNA"/>
</dbReference>
<dbReference type="GO" id="GO:0016747">
    <property type="term" value="F:acyltransferase activity, transferring groups other than amino-acyl groups"/>
    <property type="evidence" value="ECO:0007669"/>
    <property type="project" value="InterPro"/>
</dbReference>
<dbReference type="RefSeq" id="WP_161946685.1">
    <property type="nucleotide sequence ID" value="NZ_OBMQ01000008.1"/>
</dbReference>
<feature type="domain" description="N-acetyltransferase" evidence="1">
    <location>
        <begin position="1"/>
        <end position="156"/>
    </location>
</feature>
<dbReference type="InterPro" id="IPR000182">
    <property type="entry name" value="GNAT_dom"/>
</dbReference>
<reference evidence="3" key="1">
    <citation type="submission" date="2017-08" db="EMBL/GenBank/DDBJ databases">
        <authorList>
            <person name="Varghese N."/>
            <person name="Submissions S."/>
        </authorList>
    </citation>
    <scope>NUCLEOTIDE SEQUENCE [LARGE SCALE GENOMIC DNA]</scope>
    <source>
        <strain evidence="3">JC22</strain>
    </source>
</reference>
<dbReference type="PROSITE" id="PS51186">
    <property type="entry name" value="GNAT"/>
    <property type="match status" value="1"/>
</dbReference>
<dbReference type="InterPro" id="IPR016181">
    <property type="entry name" value="Acyl_CoA_acyltransferase"/>
</dbReference>
<keyword evidence="2" id="KW-0808">Transferase</keyword>
<keyword evidence="3" id="KW-1185">Reference proteome</keyword>
<sequence>MQLMKAAEMKNAFVSLFNIYAHELSKYNSWIGTQINHDGNYLAEHVEQYFTDSTIEAFCITEDDRPIGFVVFSNSETNQKVCSIEEIFLIETSRRNGFAEKICKDFWEQNQGICVLHVLKANLPALSYWDKLIQKCGYEYKKKSDNEQMLRYEIML</sequence>
<gene>
    <name evidence="2" type="ORF">SAMN05880501_108121</name>
</gene>
<dbReference type="Pfam" id="PF00583">
    <property type="entry name" value="Acetyltransf_1"/>
    <property type="match status" value="1"/>
</dbReference>
<dbReference type="SUPFAM" id="SSF55729">
    <property type="entry name" value="Acyl-CoA N-acyltransferases (Nat)"/>
    <property type="match status" value="1"/>
</dbReference>
<accession>A0A285T3L3</accession>